<reference evidence="3" key="1">
    <citation type="journal article" date="2014" name="Proc. Natl. Acad. Sci. U.S.A.">
        <title>Extensive sampling of basidiomycete genomes demonstrates inadequacy of the white-rot/brown-rot paradigm for wood decay fungi.</title>
        <authorList>
            <person name="Riley R."/>
            <person name="Salamov A.A."/>
            <person name="Brown D.W."/>
            <person name="Nagy L.G."/>
            <person name="Floudas D."/>
            <person name="Held B.W."/>
            <person name="Levasseur A."/>
            <person name="Lombard V."/>
            <person name="Morin E."/>
            <person name="Otillar R."/>
            <person name="Lindquist E.A."/>
            <person name="Sun H."/>
            <person name="LaButti K.M."/>
            <person name="Schmutz J."/>
            <person name="Jabbour D."/>
            <person name="Luo H."/>
            <person name="Baker S.E."/>
            <person name="Pisabarro A.G."/>
            <person name="Walton J.D."/>
            <person name="Blanchette R.A."/>
            <person name="Henrissat B."/>
            <person name="Martin F."/>
            <person name="Cullen D."/>
            <person name="Hibbett D.S."/>
            <person name="Grigoriev I.V."/>
        </authorList>
    </citation>
    <scope>NUCLEOTIDE SEQUENCE [LARGE SCALE GENOMIC DNA]</scope>
    <source>
        <strain evidence="3">CBS 339.88</strain>
    </source>
</reference>
<dbReference type="Proteomes" id="UP000027222">
    <property type="component" value="Unassembled WGS sequence"/>
</dbReference>
<feature type="transmembrane region" description="Helical" evidence="1">
    <location>
        <begin position="126"/>
        <end position="145"/>
    </location>
</feature>
<keyword evidence="1" id="KW-1133">Transmembrane helix</keyword>
<dbReference type="EMBL" id="KL142415">
    <property type="protein sequence ID" value="KDR67456.1"/>
    <property type="molecule type" value="Genomic_DNA"/>
</dbReference>
<dbReference type="AlphaFoldDB" id="A0A067S9F4"/>
<gene>
    <name evidence="2" type="ORF">GALMADRAFT_147222</name>
</gene>
<keyword evidence="1" id="KW-0472">Membrane</keyword>
<keyword evidence="3" id="KW-1185">Reference proteome</keyword>
<organism evidence="2 3">
    <name type="scientific">Galerina marginata (strain CBS 339.88)</name>
    <dbReference type="NCBI Taxonomy" id="685588"/>
    <lineage>
        <taxon>Eukaryota</taxon>
        <taxon>Fungi</taxon>
        <taxon>Dikarya</taxon>
        <taxon>Basidiomycota</taxon>
        <taxon>Agaricomycotina</taxon>
        <taxon>Agaricomycetes</taxon>
        <taxon>Agaricomycetidae</taxon>
        <taxon>Agaricales</taxon>
        <taxon>Agaricineae</taxon>
        <taxon>Strophariaceae</taxon>
        <taxon>Galerina</taxon>
    </lineage>
</organism>
<evidence type="ECO:0000313" key="2">
    <source>
        <dbReference type="EMBL" id="KDR67456.1"/>
    </source>
</evidence>
<name>A0A067S9F4_GALM3</name>
<proteinExistence type="predicted"/>
<evidence type="ECO:0000313" key="3">
    <source>
        <dbReference type="Proteomes" id="UP000027222"/>
    </source>
</evidence>
<sequence length="162" mass="18411">MRANRTPPPDLPRFEDVDRLIVDIGARLKVEEQEHAVLLRLEAETGAGIEDRLVGRTGPRELIAFGSSRSLSLNARIADRNASRLKLQPRSRWFLPSTFGITMLGLFVEALIPVSFVHLHAFMSEPFLAVVLLRLLLQVLVHSWLRCSIYLAESMLFTWHIN</sequence>
<dbReference type="HOGENOM" id="CLU_1635530_0_0_1"/>
<keyword evidence="1" id="KW-0812">Transmembrane</keyword>
<evidence type="ECO:0000256" key="1">
    <source>
        <dbReference type="SAM" id="Phobius"/>
    </source>
</evidence>
<feature type="transmembrane region" description="Helical" evidence="1">
    <location>
        <begin position="93"/>
        <end position="114"/>
    </location>
</feature>
<protein>
    <submittedName>
        <fullName evidence="2">Uncharacterized protein</fullName>
    </submittedName>
</protein>
<accession>A0A067S9F4</accession>